<evidence type="ECO:0000313" key="1">
    <source>
        <dbReference type="EMBL" id="EBW4470668.1"/>
    </source>
</evidence>
<protein>
    <submittedName>
        <fullName evidence="1">Uncharacterized protein</fullName>
    </submittedName>
</protein>
<dbReference type="EMBL" id="AAHIJD010000041">
    <property type="protein sequence ID" value="EBW4470668.1"/>
    <property type="molecule type" value="Genomic_DNA"/>
</dbReference>
<comment type="caution">
    <text evidence="1">The sequence shown here is derived from an EMBL/GenBank/DDBJ whole genome shotgun (WGS) entry which is preliminary data.</text>
</comment>
<sequence>MLLLFNQYQHIVNEIRVLMRNLYIISKIVLFWEQPFWNFIYRKILKHKFSYRDIAFRYERRTERRIRQKFYRYFYA</sequence>
<name>A0A5W2M405_SALET</name>
<proteinExistence type="predicted"/>
<gene>
    <name evidence="1" type="ORF">DPK62_19295</name>
</gene>
<dbReference type="AlphaFoldDB" id="A0A5W2M405"/>
<dbReference type="Proteomes" id="UP000839639">
    <property type="component" value="Unassembled WGS sequence"/>
</dbReference>
<accession>A0A5W2M405</accession>
<organism evidence="1">
    <name type="scientific">Salmonella enterica subsp. enterica serovar Lattenkamp</name>
    <dbReference type="NCBI Taxonomy" id="2564671"/>
    <lineage>
        <taxon>Bacteria</taxon>
        <taxon>Pseudomonadati</taxon>
        <taxon>Pseudomonadota</taxon>
        <taxon>Gammaproteobacteria</taxon>
        <taxon>Enterobacterales</taxon>
        <taxon>Enterobacteriaceae</taxon>
        <taxon>Salmonella</taxon>
    </lineage>
</organism>
<reference evidence="1" key="1">
    <citation type="submission" date="2018-06" db="EMBL/GenBank/DDBJ databases">
        <authorList>
            <person name="Ashton P.M."/>
            <person name="Dallman T."/>
            <person name="Nair S."/>
            <person name="De Pinna E."/>
            <person name="Peters T."/>
            <person name="Grant K."/>
        </authorList>
    </citation>
    <scope>NUCLEOTIDE SEQUENCE [LARGE SCALE GENOMIC DNA]</scope>
    <source>
        <strain evidence="1">149361</strain>
    </source>
</reference>